<dbReference type="SMART" id="SM00717">
    <property type="entry name" value="SANT"/>
    <property type="match status" value="2"/>
</dbReference>
<dbReference type="SUPFAM" id="SSF46689">
    <property type="entry name" value="Homeodomain-like"/>
    <property type="match status" value="1"/>
</dbReference>
<dbReference type="InParanoid" id="A0A068UNG5"/>
<evidence type="ECO:0000256" key="3">
    <source>
        <dbReference type="ARBA" id="ARBA00023125"/>
    </source>
</evidence>
<dbReference type="STRING" id="49390.A0A068UNG5"/>
<dbReference type="Gene3D" id="1.10.10.60">
    <property type="entry name" value="Homeodomain-like"/>
    <property type="match status" value="2"/>
</dbReference>
<feature type="domain" description="Myb-like" evidence="6">
    <location>
        <begin position="882"/>
        <end position="932"/>
    </location>
</feature>
<feature type="domain" description="HTH myb-type" evidence="7">
    <location>
        <begin position="832"/>
        <end position="881"/>
    </location>
</feature>
<dbReference type="InterPro" id="IPR001005">
    <property type="entry name" value="SANT/Myb"/>
</dbReference>
<feature type="transmembrane region" description="Helical" evidence="5">
    <location>
        <begin position="765"/>
        <end position="782"/>
    </location>
</feature>
<dbReference type="EMBL" id="HG739125">
    <property type="protein sequence ID" value="CDP09991.1"/>
    <property type="molecule type" value="Genomic_DNA"/>
</dbReference>
<keyword evidence="3" id="KW-0238">DNA-binding</keyword>
<comment type="subcellular location">
    <subcellularLocation>
        <location evidence="1">Nucleus</location>
    </subcellularLocation>
</comment>
<keyword evidence="5" id="KW-0812">Transmembrane</keyword>
<evidence type="ECO:0000313" key="9">
    <source>
        <dbReference type="Proteomes" id="UP000295252"/>
    </source>
</evidence>
<keyword evidence="9" id="KW-1185">Reference proteome</keyword>
<dbReference type="PROSITE" id="PS51294">
    <property type="entry name" value="HTH_MYB"/>
    <property type="match status" value="2"/>
</dbReference>
<reference evidence="9" key="1">
    <citation type="journal article" date="2014" name="Science">
        <title>The coffee genome provides insight into the convergent evolution of caffeine biosynthesis.</title>
        <authorList>
            <person name="Denoeud F."/>
            <person name="Carretero-Paulet L."/>
            <person name="Dereeper A."/>
            <person name="Droc G."/>
            <person name="Guyot R."/>
            <person name="Pietrella M."/>
            <person name="Zheng C."/>
            <person name="Alberti A."/>
            <person name="Anthony F."/>
            <person name="Aprea G."/>
            <person name="Aury J.M."/>
            <person name="Bento P."/>
            <person name="Bernard M."/>
            <person name="Bocs S."/>
            <person name="Campa C."/>
            <person name="Cenci A."/>
            <person name="Combes M.C."/>
            <person name="Crouzillat D."/>
            <person name="Da Silva C."/>
            <person name="Daddiego L."/>
            <person name="De Bellis F."/>
            <person name="Dussert S."/>
            <person name="Garsmeur O."/>
            <person name="Gayraud T."/>
            <person name="Guignon V."/>
            <person name="Jahn K."/>
            <person name="Jamilloux V."/>
            <person name="Joet T."/>
            <person name="Labadie K."/>
            <person name="Lan T."/>
            <person name="Leclercq J."/>
            <person name="Lepelley M."/>
            <person name="Leroy T."/>
            <person name="Li L.T."/>
            <person name="Librado P."/>
            <person name="Lopez L."/>
            <person name="Munoz A."/>
            <person name="Noel B."/>
            <person name="Pallavicini A."/>
            <person name="Perrotta G."/>
            <person name="Poncet V."/>
            <person name="Pot D."/>
            <person name="Priyono X."/>
            <person name="Rigoreau M."/>
            <person name="Rouard M."/>
            <person name="Rozas J."/>
            <person name="Tranchant-Dubreuil C."/>
            <person name="VanBuren R."/>
            <person name="Zhang Q."/>
            <person name="Andrade A.C."/>
            <person name="Argout X."/>
            <person name="Bertrand B."/>
            <person name="de Kochko A."/>
            <person name="Graziosi G."/>
            <person name="Henry R.J."/>
            <person name="Jayarama X."/>
            <person name="Ming R."/>
            <person name="Nagai C."/>
            <person name="Rounsley S."/>
            <person name="Sankoff D."/>
            <person name="Giuliano G."/>
            <person name="Albert V.A."/>
            <person name="Wincker P."/>
            <person name="Lashermes P."/>
        </authorList>
    </citation>
    <scope>NUCLEOTIDE SEQUENCE [LARGE SCALE GENOMIC DNA]</scope>
    <source>
        <strain evidence="9">cv. DH200-94</strain>
    </source>
</reference>
<organism evidence="8 9">
    <name type="scientific">Coffea canephora</name>
    <name type="common">Robusta coffee</name>
    <dbReference type="NCBI Taxonomy" id="49390"/>
    <lineage>
        <taxon>Eukaryota</taxon>
        <taxon>Viridiplantae</taxon>
        <taxon>Streptophyta</taxon>
        <taxon>Embryophyta</taxon>
        <taxon>Tracheophyta</taxon>
        <taxon>Spermatophyta</taxon>
        <taxon>Magnoliopsida</taxon>
        <taxon>eudicotyledons</taxon>
        <taxon>Gunneridae</taxon>
        <taxon>Pentapetalae</taxon>
        <taxon>asterids</taxon>
        <taxon>lamiids</taxon>
        <taxon>Gentianales</taxon>
        <taxon>Rubiaceae</taxon>
        <taxon>Ixoroideae</taxon>
        <taxon>Gardenieae complex</taxon>
        <taxon>Bertiereae - Coffeeae clade</taxon>
        <taxon>Coffeeae</taxon>
        <taxon>Coffea</taxon>
    </lineage>
</organism>
<dbReference type="OMA" id="ECNLYLR"/>
<feature type="domain" description="Myb-like" evidence="6">
    <location>
        <begin position="833"/>
        <end position="881"/>
    </location>
</feature>
<dbReference type="Proteomes" id="UP000295252">
    <property type="component" value="Chromosome X"/>
</dbReference>
<feature type="domain" description="HTH myb-type" evidence="7">
    <location>
        <begin position="882"/>
        <end position="936"/>
    </location>
</feature>
<dbReference type="GO" id="GO:0005634">
    <property type="term" value="C:nucleus"/>
    <property type="evidence" value="ECO:0007669"/>
    <property type="project" value="UniProtKB-SubCell"/>
</dbReference>
<dbReference type="GO" id="GO:0003677">
    <property type="term" value="F:DNA binding"/>
    <property type="evidence" value="ECO:0007669"/>
    <property type="project" value="UniProtKB-KW"/>
</dbReference>
<dbReference type="FunFam" id="1.10.10.60:FF:000001">
    <property type="entry name" value="MYB-related transcription factor"/>
    <property type="match status" value="1"/>
</dbReference>
<dbReference type="Pfam" id="PF00249">
    <property type="entry name" value="Myb_DNA-binding"/>
    <property type="match status" value="2"/>
</dbReference>
<protein>
    <submittedName>
        <fullName evidence="8">Uncharacterized protein</fullName>
    </submittedName>
</protein>
<evidence type="ECO:0000256" key="5">
    <source>
        <dbReference type="SAM" id="Phobius"/>
    </source>
</evidence>
<gene>
    <name evidence="8" type="ORF">GSCOC_T00030516001</name>
</gene>
<proteinExistence type="predicted"/>
<evidence type="ECO:0000259" key="7">
    <source>
        <dbReference type="PROSITE" id="PS51294"/>
    </source>
</evidence>
<feature type="transmembrane region" description="Helical" evidence="5">
    <location>
        <begin position="802"/>
        <end position="823"/>
    </location>
</feature>
<dbReference type="PROSITE" id="PS50090">
    <property type="entry name" value="MYB_LIKE"/>
    <property type="match status" value="2"/>
</dbReference>
<name>A0A068UNG5_COFCA</name>
<evidence type="ECO:0000256" key="4">
    <source>
        <dbReference type="ARBA" id="ARBA00023242"/>
    </source>
</evidence>
<dbReference type="PhylomeDB" id="A0A068UNG5"/>
<keyword evidence="5" id="KW-0472">Membrane</keyword>
<accession>A0A068UNG5</accession>
<dbReference type="InterPro" id="IPR017930">
    <property type="entry name" value="Myb_dom"/>
</dbReference>
<keyword evidence="4" id="KW-0539">Nucleus</keyword>
<sequence length="1019" mass="115328">MIGHSYGMDAQEKATELETTILAAASPPQIAAACSGVEAFLQKHTPDQSRWFFSITFPTLICKTFGFDESSLPSKSQSPNGWIDIAMLSGDSELAGKIFSLLSPNGVLMSSISAVDRLSLVKYVFPIERLPEWVRYMLQNKRDCQVLMDLCPLFRNKVKEDSLKGSPCQVQLNVLEYFWFWFVYYPVCKGSSDGSDGARVRRSRKFRLENWAYSIPGLCSSKRGMEQKNDVNLYCRLLYAYLRAFVPMVDLSAHQPYRSSLLHYSWGHDTSVIERAEFLVNSLIHFWLVDNDFSPLPMSLCKSYGVTLPFRSIFGETPPASGLGEVITLFVKYLTLNSVLCIEGHDKFGCNGYPPRKVSGSVDVINSKEITLDFTSNNSWNIWVQRPLYRFVLRTFLFCPVESSIKNVSQVFTVWVTYMEPWKVNLQEFAELDATLGMPQKSTSEVTQTSENGYSTAWQTYVLANYLYYSSLVMHFFGFAHKFLHTDPEVIIQMVSKVINLLTSSTELMDLIKIMDTAYHSKPTGSSKLVPNALYSFVPAIREQLQDWENGLCETAVDGSFLHDNWNKDLRLFSGGEDGGQQLLQLFVLRAESELQAISGDNVAQSLKCLDSLKAQLSCLFGGPILGSSSRTPEKREHVHTRDEMFRPRSFGHHMVSEVKYKGDWMKRPISDDEIAWLAKLLVDLSAWLNESLGLNQVNSSQGWPAWSYVDLSGNAGNVSGFMDTMKIVFLSLFSWFTALGKAGLMFMRKRGLKVNLRILASKKIVMVLLMVAAFSISQHVYYHFISISNSTQYVKKFWTKISFYFITLLYCYCHFICLDYISPPKKKCLFCRKGAWTAEEDRKLAEYIETHGAKKWKTVATKSGLNRCGESCRLRWLNYLRPNIKKGNISPDEEDLIVRLHKLLGNRWSLIAGRLPGRTDNEIKNYWNSHLSKKIYSTKITDGTTGAPAAPPPTTMAKVQVEVQATHHHESQADNTELSFGVGDSLDDSVEGTSAMDCIIKFLELDENPPPPGPKPLR</sequence>
<dbReference type="InterPro" id="IPR009057">
    <property type="entry name" value="Homeodomain-like_sf"/>
</dbReference>
<evidence type="ECO:0000313" key="8">
    <source>
        <dbReference type="EMBL" id="CDP09991.1"/>
    </source>
</evidence>
<keyword evidence="5" id="KW-1133">Transmembrane helix</keyword>
<dbReference type="PANTHER" id="PTHR31801:SF1">
    <property type="entry name" value="SPHINGOMYELIN PHOSPHODIESTERASE"/>
    <property type="match status" value="1"/>
</dbReference>
<evidence type="ECO:0000259" key="6">
    <source>
        <dbReference type="PROSITE" id="PS50090"/>
    </source>
</evidence>
<evidence type="ECO:0000256" key="1">
    <source>
        <dbReference type="ARBA" id="ARBA00004123"/>
    </source>
</evidence>
<evidence type="ECO:0000256" key="2">
    <source>
        <dbReference type="ARBA" id="ARBA00022737"/>
    </source>
</evidence>
<dbReference type="FunCoup" id="A0A068UNG5">
    <property type="interactions" value="332"/>
</dbReference>
<dbReference type="AlphaFoldDB" id="A0A068UNG5"/>
<keyword evidence="2" id="KW-0677">Repeat</keyword>
<dbReference type="Gramene" id="CDP09991">
    <property type="protein sequence ID" value="CDP09991"/>
    <property type="gene ID" value="GSCOC_T00030516001"/>
</dbReference>
<dbReference type="CDD" id="cd00167">
    <property type="entry name" value="SANT"/>
    <property type="match status" value="2"/>
</dbReference>
<feature type="transmembrane region" description="Helical" evidence="5">
    <location>
        <begin position="728"/>
        <end position="745"/>
    </location>
</feature>
<dbReference type="PANTHER" id="PTHR31801">
    <property type="entry name" value="ALTERED INHERITANCE OF MITOCHONDRIA PROTEIN 24, MITOCHONDRIAL"/>
    <property type="match status" value="1"/>
</dbReference>
<dbReference type="OrthoDB" id="10251508at2759"/>